<reference evidence="2 3" key="1">
    <citation type="submission" date="2020-08" db="EMBL/GenBank/DDBJ databases">
        <title>Genomic Encyclopedia of Type Strains, Phase IV (KMG-V): Genome sequencing to study the core and pangenomes of soil and plant-associated prokaryotes.</title>
        <authorList>
            <person name="Whitman W."/>
        </authorList>
    </citation>
    <scope>NUCLEOTIDE SEQUENCE [LARGE SCALE GENOMIC DNA]</scope>
    <source>
        <strain evidence="2 3">M2T3</strain>
    </source>
</reference>
<proteinExistence type="predicted"/>
<accession>A0A7X0MHZ3</accession>
<evidence type="ECO:0000313" key="3">
    <source>
        <dbReference type="Proteomes" id="UP000521017"/>
    </source>
</evidence>
<keyword evidence="1" id="KW-0732">Signal</keyword>
<dbReference type="AlphaFoldDB" id="A0A7X0MHZ3"/>
<gene>
    <name evidence="2" type="ORF">HDF25_000037</name>
</gene>
<protein>
    <recommendedName>
        <fullName evidence="4">DUF5025 domain-containing protein</fullName>
    </recommendedName>
</protein>
<name>A0A7X0MHZ3_9SPHI</name>
<dbReference type="Pfam" id="PF16428">
    <property type="entry name" value="DUF5025"/>
    <property type="match status" value="1"/>
</dbReference>
<evidence type="ECO:0000256" key="1">
    <source>
        <dbReference type="SAM" id="SignalP"/>
    </source>
</evidence>
<feature type="signal peptide" evidence="1">
    <location>
        <begin position="1"/>
        <end position="17"/>
    </location>
</feature>
<feature type="chain" id="PRO_5030912938" description="DUF5025 domain-containing protein" evidence="1">
    <location>
        <begin position="18"/>
        <end position="205"/>
    </location>
</feature>
<evidence type="ECO:0000313" key="2">
    <source>
        <dbReference type="EMBL" id="MBB6497913.1"/>
    </source>
</evidence>
<dbReference type="RefSeq" id="WP_184621544.1">
    <property type="nucleotide sequence ID" value="NZ_JACHCC010000001.1"/>
</dbReference>
<dbReference type="Proteomes" id="UP000521017">
    <property type="component" value="Unassembled WGS sequence"/>
</dbReference>
<organism evidence="2 3">
    <name type="scientific">Pedobacter cryoconitis</name>
    <dbReference type="NCBI Taxonomy" id="188932"/>
    <lineage>
        <taxon>Bacteria</taxon>
        <taxon>Pseudomonadati</taxon>
        <taxon>Bacteroidota</taxon>
        <taxon>Sphingobacteriia</taxon>
        <taxon>Sphingobacteriales</taxon>
        <taxon>Sphingobacteriaceae</taxon>
        <taxon>Pedobacter</taxon>
    </lineage>
</organism>
<dbReference type="EMBL" id="JACHCC010000001">
    <property type="protein sequence ID" value="MBB6497913.1"/>
    <property type="molecule type" value="Genomic_DNA"/>
</dbReference>
<sequence>MKIICFKSKTTFSLLLAAGLLSFSCSKDKNIIEKPIQKEYTQHFEAIIAGKSIAVENTISKDRDVLSGQWTGIGLSDGSEKSLYNVLVRLPKGLLDNDLEPVLRFQVDNIKVGYFNITGVNDRYENLEGSHIVLSAWGKNGNGDDAIVYTANPDMKPFSLEITRYEYLSGSAIPIVGGKLSGVLYNEEDVRDSITIRNGVFEVRY</sequence>
<evidence type="ECO:0008006" key="4">
    <source>
        <dbReference type="Google" id="ProtNLM"/>
    </source>
</evidence>
<dbReference type="PROSITE" id="PS51257">
    <property type="entry name" value="PROKAR_LIPOPROTEIN"/>
    <property type="match status" value="1"/>
</dbReference>
<comment type="caution">
    <text evidence="2">The sequence shown here is derived from an EMBL/GenBank/DDBJ whole genome shotgun (WGS) entry which is preliminary data.</text>
</comment>
<dbReference type="InterPro" id="IPR032206">
    <property type="entry name" value="DUF5025"/>
</dbReference>